<keyword evidence="1" id="KW-1133">Transmembrane helix</keyword>
<gene>
    <name evidence="2" type="ordered locus">AALP_Aa1g030900</name>
</gene>
<reference evidence="3" key="1">
    <citation type="journal article" date="2015" name="Nat. Plants">
        <title>Genome expansion of Arabis alpina linked with retrotransposition and reduced symmetric DNA methylation.</title>
        <authorList>
            <person name="Willing E.M."/>
            <person name="Rawat V."/>
            <person name="Mandakova T."/>
            <person name="Maumus F."/>
            <person name="James G.V."/>
            <person name="Nordstroem K.J."/>
            <person name="Becker C."/>
            <person name="Warthmann N."/>
            <person name="Chica C."/>
            <person name="Szarzynska B."/>
            <person name="Zytnicki M."/>
            <person name="Albani M.C."/>
            <person name="Kiefer C."/>
            <person name="Bergonzi S."/>
            <person name="Castaings L."/>
            <person name="Mateos J.L."/>
            <person name="Berns M.C."/>
            <person name="Bujdoso N."/>
            <person name="Piofczyk T."/>
            <person name="de Lorenzo L."/>
            <person name="Barrero-Sicilia C."/>
            <person name="Mateos I."/>
            <person name="Piednoel M."/>
            <person name="Hagmann J."/>
            <person name="Chen-Min-Tao R."/>
            <person name="Iglesias-Fernandez R."/>
            <person name="Schuster S.C."/>
            <person name="Alonso-Blanco C."/>
            <person name="Roudier F."/>
            <person name="Carbonero P."/>
            <person name="Paz-Ares J."/>
            <person name="Davis S.J."/>
            <person name="Pecinka A."/>
            <person name="Quesneville H."/>
            <person name="Colot V."/>
            <person name="Lysak M.A."/>
            <person name="Weigel D."/>
            <person name="Coupland G."/>
            <person name="Schneeberger K."/>
        </authorList>
    </citation>
    <scope>NUCLEOTIDE SEQUENCE [LARGE SCALE GENOMIC DNA]</scope>
    <source>
        <strain evidence="3">cv. Pajares</strain>
    </source>
</reference>
<dbReference type="AlphaFoldDB" id="A0A087HKR6"/>
<dbReference type="eggNOG" id="ENOG502RZST">
    <property type="taxonomic scope" value="Eukaryota"/>
</dbReference>
<dbReference type="OMA" id="KSMISWY"/>
<evidence type="ECO:0008006" key="4">
    <source>
        <dbReference type="Google" id="ProtNLM"/>
    </source>
</evidence>
<keyword evidence="1" id="KW-0472">Membrane</keyword>
<feature type="transmembrane region" description="Helical" evidence="1">
    <location>
        <begin position="138"/>
        <end position="162"/>
    </location>
</feature>
<dbReference type="PANTHER" id="PTHR34656:SF1">
    <property type="entry name" value="PYRROLINE-5-CARBOXYLATE REDUCTASE"/>
    <property type="match status" value="1"/>
</dbReference>
<dbReference type="Proteomes" id="UP000029120">
    <property type="component" value="Chromosome 1"/>
</dbReference>
<protein>
    <recommendedName>
        <fullName evidence="4">Pyrroline-5-carboxylate reductase</fullName>
    </recommendedName>
</protein>
<feature type="transmembrane region" description="Helical" evidence="1">
    <location>
        <begin position="99"/>
        <end position="117"/>
    </location>
</feature>
<evidence type="ECO:0000313" key="3">
    <source>
        <dbReference type="Proteomes" id="UP000029120"/>
    </source>
</evidence>
<dbReference type="PANTHER" id="PTHR34656">
    <property type="entry name" value="PYRROLINE-5-CARBOXYLATE REDUCTASE"/>
    <property type="match status" value="1"/>
</dbReference>
<keyword evidence="1" id="KW-0812">Transmembrane</keyword>
<accession>A0A087HKR6</accession>
<dbReference type="EMBL" id="CM002869">
    <property type="protein sequence ID" value="KFK42718.1"/>
    <property type="molecule type" value="Genomic_DNA"/>
</dbReference>
<name>A0A087HKR6_ARAAL</name>
<dbReference type="Gramene" id="KFK42718">
    <property type="protein sequence ID" value="KFK42718"/>
    <property type="gene ID" value="AALP_AA1G030900"/>
</dbReference>
<feature type="transmembrane region" description="Helical" evidence="1">
    <location>
        <begin position="33"/>
        <end position="54"/>
    </location>
</feature>
<organism evidence="2 3">
    <name type="scientific">Arabis alpina</name>
    <name type="common">Alpine rock-cress</name>
    <dbReference type="NCBI Taxonomy" id="50452"/>
    <lineage>
        <taxon>Eukaryota</taxon>
        <taxon>Viridiplantae</taxon>
        <taxon>Streptophyta</taxon>
        <taxon>Embryophyta</taxon>
        <taxon>Tracheophyta</taxon>
        <taxon>Spermatophyta</taxon>
        <taxon>Magnoliopsida</taxon>
        <taxon>eudicotyledons</taxon>
        <taxon>Gunneridae</taxon>
        <taxon>Pentapetalae</taxon>
        <taxon>rosids</taxon>
        <taxon>malvids</taxon>
        <taxon>Brassicales</taxon>
        <taxon>Brassicaceae</taxon>
        <taxon>Arabideae</taxon>
        <taxon>Arabis</taxon>
    </lineage>
</organism>
<evidence type="ECO:0000313" key="2">
    <source>
        <dbReference type="EMBL" id="KFK42718.1"/>
    </source>
</evidence>
<evidence type="ECO:0000256" key="1">
    <source>
        <dbReference type="SAM" id="Phobius"/>
    </source>
</evidence>
<sequence length="172" mass="18961">MVDQTVTSSSSSSSSLSPPRSYLIFMRIMSKRRTWVCLFVVVYAILLSCSWNLLRSVLNWYKIQYTSSPSPSRLPAVYASVVLGAVFGAMSMVAAAAVAVPAVMVIWIAVVVLLAFFGKSRRDLIVEARKITKEVFGFVFKVLLKEGNVVAAICAVLGYFILIRKDFDDSSN</sequence>
<proteinExistence type="predicted"/>
<keyword evidence="3" id="KW-1185">Reference proteome</keyword>
<dbReference type="OrthoDB" id="1929829at2759"/>